<keyword evidence="3" id="KW-0677">Repeat</keyword>
<dbReference type="InterPro" id="IPR006626">
    <property type="entry name" value="PbH1"/>
</dbReference>
<dbReference type="Proteomes" id="UP000749559">
    <property type="component" value="Unassembled WGS sequence"/>
</dbReference>
<feature type="non-terminal residue" evidence="9">
    <location>
        <position position="1"/>
    </location>
</feature>
<evidence type="ECO:0000313" key="9">
    <source>
        <dbReference type="EMBL" id="CAH1797891.1"/>
    </source>
</evidence>
<dbReference type="GO" id="GO:0006511">
    <property type="term" value="P:ubiquitin-dependent protein catabolic process"/>
    <property type="evidence" value="ECO:0007669"/>
    <property type="project" value="TreeGrafter"/>
</dbReference>
<dbReference type="Gene3D" id="6.10.140.2220">
    <property type="match status" value="1"/>
</dbReference>
<evidence type="ECO:0000256" key="3">
    <source>
        <dbReference type="ARBA" id="ARBA00022737"/>
    </source>
</evidence>
<evidence type="ECO:0000256" key="1">
    <source>
        <dbReference type="ARBA" id="ARBA00004906"/>
    </source>
</evidence>
<dbReference type="InterPro" id="IPR011050">
    <property type="entry name" value="Pectin_lyase_fold/virulence"/>
</dbReference>
<evidence type="ECO:0000256" key="7">
    <source>
        <dbReference type="PROSITE-ProRule" id="PRU00134"/>
    </source>
</evidence>
<dbReference type="InterPro" id="IPR012334">
    <property type="entry name" value="Pectin_lyas_fold"/>
</dbReference>
<dbReference type="Gene3D" id="2.160.20.10">
    <property type="entry name" value="Single-stranded right-handed beta-helix, Pectin lyase-like"/>
    <property type="match status" value="1"/>
</dbReference>
<evidence type="ECO:0000256" key="4">
    <source>
        <dbReference type="ARBA" id="ARBA00022771"/>
    </source>
</evidence>
<feature type="domain" description="MYND-type" evidence="8">
    <location>
        <begin position="223"/>
        <end position="260"/>
    </location>
</feature>
<dbReference type="Pfam" id="PF01753">
    <property type="entry name" value="zf-MYND"/>
    <property type="match status" value="1"/>
</dbReference>
<keyword evidence="6" id="KW-0862">Zinc</keyword>
<dbReference type="EMBL" id="CAIIXF020000010">
    <property type="protein sequence ID" value="CAH1797891.1"/>
    <property type="molecule type" value="Genomic_DNA"/>
</dbReference>
<keyword evidence="4 7" id="KW-0863">Zinc-finger</keyword>
<dbReference type="SMART" id="SM00710">
    <property type="entry name" value="PbH1"/>
    <property type="match status" value="6"/>
</dbReference>
<evidence type="ECO:0000256" key="5">
    <source>
        <dbReference type="ARBA" id="ARBA00022786"/>
    </source>
</evidence>
<dbReference type="SUPFAM" id="SSF144232">
    <property type="entry name" value="HIT/MYND zinc finger-like"/>
    <property type="match status" value="1"/>
</dbReference>
<proteinExistence type="predicted"/>
<dbReference type="GO" id="GO:0008270">
    <property type="term" value="F:zinc ion binding"/>
    <property type="evidence" value="ECO:0007669"/>
    <property type="project" value="UniProtKB-KW"/>
</dbReference>
<comment type="caution">
    <text evidence="9">The sequence shown here is derived from an EMBL/GenBank/DDBJ whole genome shotgun (WGS) entry which is preliminary data.</text>
</comment>
<accession>A0A8S4Q287</accession>
<dbReference type="AlphaFoldDB" id="A0A8S4Q287"/>
<protein>
    <recommendedName>
        <fullName evidence="8">MYND-type domain-containing protein</fullName>
    </recommendedName>
</protein>
<keyword evidence="10" id="KW-1185">Reference proteome</keyword>
<dbReference type="InterPro" id="IPR039448">
    <property type="entry name" value="Beta_helix"/>
</dbReference>
<dbReference type="PANTHER" id="PTHR22990">
    <property type="entry name" value="F-BOX ONLY PROTEIN"/>
    <property type="match status" value="1"/>
</dbReference>
<dbReference type="InterPro" id="IPR002893">
    <property type="entry name" value="Znf_MYND"/>
</dbReference>
<dbReference type="PROSITE" id="PS50865">
    <property type="entry name" value="ZF_MYND_2"/>
    <property type="match status" value="1"/>
</dbReference>
<dbReference type="PROSITE" id="PS01360">
    <property type="entry name" value="ZF_MYND_1"/>
    <property type="match status" value="1"/>
</dbReference>
<keyword evidence="2" id="KW-0479">Metal-binding</keyword>
<dbReference type="InterPro" id="IPR022441">
    <property type="entry name" value="Para_beta_helix_rpt-2"/>
</dbReference>
<dbReference type="GO" id="GO:0042981">
    <property type="term" value="P:regulation of apoptotic process"/>
    <property type="evidence" value="ECO:0007669"/>
    <property type="project" value="TreeGrafter"/>
</dbReference>
<comment type="pathway">
    <text evidence="1">Protein modification; protein ubiquitination.</text>
</comment>
<feature type="non-terminal residue" evidence="9">
    <location>
        <position position="266"/>
    </location>
</feature>
<name>A0A8S4Q287_OWEFU</name>
<sequence>RGSFGEIDGCTVERCRQIGLEVRNGGSLIVNNCDIKNNQTHGLTIGSLAEYCRVTRSAIHHNQLEGILFTLSTIAEIKNNTIFHNGMRGISTDGGIITIQGNKIFENWFWGISLKTRTSGNVQNNEIFSNKCGGIRVGTNYSARILIDSNTIRDHPGPALHTEVLRPETERLLKDTSTQSKIQKGMPQDEVTLYISPPMVTDRNIIRKNGVGKLLKTNPLEICANCHSKGDMQKCSKCRKTQYCGKACQKQHWNKHKRICKIISGE</sequence>
<dbReference type="Pfam" id="PF13229">
    <property type="entry name" value="Beta_helix"/>
    <property type="match status" value="1"/>
</dbReference>
<evidence type="ECO:0000256" key="6">
    <source>
        <dbReference type="ARBA" id="ARBA00022833"/>
    </source>
</evidence>
<evidence type="ECO:0000259" key="8">
    <source>
        <dbReference type="PROSITE" id="PS50865"/>
    </source>
</evidence>
<evidence type="ECO:0000256" key="2">
    <source>
        <dbReference type="ARBA" id="ARBA00022723"/>
    </source>
</evidence>
<keyword evidence="5" id="KW-0833">Ubl conjugation pathway</keyword>
<reference evidence="9" key="1">
    <citation type="submission" date="2022-03" db="EMBL/GenBank/DDBJ databases">
        <authorList>
            <person name="Martin C."/>
        </authorList>
    </citation>
    <scope>NUCLEOTIDE SEQUENCE</scope>
</reference>
<gene>
    <name evidence="9" type="ORF">OFUS_LOCUS22103</name>
</gene>
<evidence type="ECO:0000313" key="10">
    <source>
        <dbReference type="Proteomes" id="UP000749559"/>
    </source>
</evidence>
<organism evidence="9 10">
    <name type="scientific">Owenia fusiformis</name>
    <name type="common">Polychaete worm</name>
    <dbReference type="NCBI Taxonomy" id="6347"/>
    <lineage>
        <taxon>Eukaryota</taxon>
        <taxon>Metazoa</taxon>
        <taxon>Spiralia</taxon>
        <taxon>Lophotrochozoa</taxon>
        <taxon>Annelida</taxon>
        <taxon>Polychaeta</taxon>
        <taxon>Sedentaria</taxon>
        <taxon>Canalipalpata</taxon>
        <taxon>Sabellida</taxon>
        <taxon>Oweniida</taxon>
        <taxon>Oweniidae</taxon>
        <taxon>Owenia</taxon>
    </lineage>
</organism>
<dbReference type="OrthoDB" id="6136578at2759"/>
<dbReference type="SUPFAM" id="SSF51126">
    <property type="entry name" value="Pectin lyase-like"/>
    <property type="match status" value="1"/>
</dbReference>
<dbReference type="PANTHER" id="PTHR22990:SF15">
    <property type="entry name" value="F-BOX ONLY PROTEIN 10"/>
    <property type="match status" value="1"/>
</dbReference>
<dbReference type="NCBIfam" id="TIGR03804">
    <property type="entry name" value="para_beta_helix"/>
    <property type="match status" value="1"/>
</dbReference>
<dbReference type="InterPro" id="IPR051550">
    <property type="entry name" value="SCF-Subunits/Alg-Epimerases"/>
</dbReference>